<keyword evidence="6" id="KW-1185">Reference proteome</keyword>
<dbReference type="Proteomes" id="UP000324632">
    <property type="component" value="Chromosome 7"/>
</dbReference>
<organism evidence="5 6">
    <name type="scientific">Triplophysa tibetana</name>
    <dbReference type="NCBI Taxonomy" id="1572043"/>
    <lineage>
        <taxon>Eukaryota</taxon>
        <taxon>Metazoa</taxon>
        <taxon>Chordata</taxon>
        <taxon>Craniata</taxon>
        <taxon>Vertebrata</taxon>
        <taxon>Euteleostomi</taxon>
        <taxon>Actinopterygii</taxon>
        <taxon>Neopterygii</taxon>
        <taxon>Teleostei</taxon>
        <taxon>Ostariophysi</taxon>
        <taxon>Cypriniformes</taxon>
        <taxon>Nemacheilidae</taxon>
        <taxon>Triplophysa</taxon>
    </lineage>
</organism>
<evidence type="ECO:0000313" key="5">
    <source>
        <dbReference type="EMBL" id="KAA0719227.1"/>
    </source>
</evidence>
<reference evidence="5 6" key="1">
    <citation type="journal article" date="2019" name="Mol. Ecol. Resour.">
        <title>Chromosome-level genome assembly of Triplophysa tibetana, a fish adapted to the harsh high-altitude environment of the Tibetan Plateau.</title>
        <authorList>
            <person name="Yang X."/>
            <person name="Liu H."/>
            <person name="Ma Z."/>
            <person name="Zou Y."/>
            <person name="Zou M."/>
            <person name="Mao Y."/>
            <person name="Li X."/>
            <person name="Wang H."/>
            <person name="Chen T."/>
            <person name="Wang W."/>
            <person name="Yang R."/>
        </authorList>
    </citation>
    <scope>NUCLEOTIDE SEQUENCE [LARGE SCALE GENOMIC DNA]</scope>
    <source>
        <strain evidence="5">TTIB1903HZAU</strain>
        <tissue evidence="5">Muscle</tissue>
    </source>
</reference>
<evidence type="ECO:0000313" key="6">
    <source>
        <dbReference type="Proteomes" id="UP000324632"/>
    </source>
</evidence>
<dbReference type="Gene3D" id="3.80.10.10">
    <property type="entry name" value="Ribonuclease Inhibitor"/>
    <property type="match status" value="1"/>
</dbReference>
<dbReference type="PROSITE" id="PS51450">
    <property type="entry name" value="LRR"/>
    <property type="match status" value="1"/>
</dbReference>
<dbReference type="EMBL" id="SOYY01000007">
    <property type="protein sequence ID" value="KAA0719227.1"/>
    <property type="molecule type" value="Genomic_DNA"/>
</dbReference>
<dbReference type="OrthoDB" id="120976at2759"/>
<comment type="similarity">
    <text evidence="1">Belongs to the LRRC42 family.</text>
</comment>
<evidence type="ECO:0000256" key="1">
    <source>
        <dbReference type="ARBA" id="ARBA00009297"/>
    </source>
</evidence>
<dbReference type="InterPro" id="IPR032675">
    <property type="entry name" value="LRR_dom_sf"/>
</dbReference>
<evidence type="ECO:0000256" key="3">
    <source>
        <dbReference type="ARBA" id="ARBA00022614"/>
    </source>
</evidence>
<accession>A0A5A9PEX8</accession>
<evidence type="ECO:0000256" key="2">
    <source>
        <dbReference type="ARBA" id="ARBA00014198"/>
    </source>
</evidence>
<gene>
    <name evidence="5" type="ORF">E1301_Tti006683</name>
</gene>
<keyword evidence="3" id="KW-0433">Leucine-rich repeat</keyword>
<dbReference type="InterPro" id="IPR039631">
    <property type="entry name" value="LRRC42"/>
</dbReference>
<dbReference type="InterPro" id="IPR001611">
    <property type="entry name" value="Leu-rich_rpt"/>
</dbReference>
<name>A0A5A9PEX8_9TELE</name>
<dbReference type="AlphaFoldDB" id="A0A5A9PEX8"/>
<keyword evidence="4" id="KW-0677">Repeat</keyword>
<evidence type="ECO:0000256" key="4">
    <source>
        <dbReference type="ARBA" id="ARBA00022737"/>
    </source>
</evidence>
<comment type="caution">
    <text evidence="5">The sequence shown here is derived from an EMBL/GenBank/DDBJ whole genome shotgun (WGS) entry which is preliminary data.</text>
</comment>
<dbReference type="PANTHER" id="PTHR31994:SF3">
    <property type="entry name" value="LEUCINE-RICH REPEAT-CONTAINING PROTEIN 42"/>
    <property type="match status" value="1"/>
</dbReference>
<sequence>MYLNDDYGAVYVREKGELRCVNADAPRQHRLSFKLCIESSPSAGHGKRSDHFIFTYNKEGSLRYTVKSLFDISLQFIADHIEHVDSLLGFPEQMAEKLFSVAEERHKFTNPQTAPRALQLFCEAYEELVLKSLCLRNRHLLISERLEEIKQFQSLESLDLYGCRLGDSHDIFKYVTSEALASLVKLFMGANGLSDAGLQRLTAPIRVMKKGLENLQLLDLSENPITEKGLGYLTCFPLLKKLDISRTNVKLNVTLKEFFRRKMGMVLSETPLKEFAHSDCKTEGWAEQVINQWEITASEVRKKEDKPKTNALRFYGREKFVCETLNSLSWTNDVTEEDKVLVHFYKLDSCGGISSVEHNTHSTTVATVQKAKKRRLSGEVEEQSIIPLAKRQSLLALSAEDLDLLNSY</sequence>
<dbReference type="PANTHER" id="PTHR31994">
    <property type="entry name" value="LEUCINE-RICH REPEAT-CONTAINING PROTEIN 42"/>
    <property type="match status" value="1"/>
</dbReference>
<dbReference type="SUPFAM" id="SSF52047">
    <property type="entry name" value="RNI-like"/>
    <property type="match status" value="1"/>
</dbReference>
<proteinExistence type="inferred from homology"/>
<protein>
    <recommendedName>
        <fullName evidence="2">Leucine-rich repeat-containing protein 42</fullName>
    </recommendedName>
</protein>